<dbReference type="RefSeq" id="WP_111612875.1">
    <property type="nucleotide sequence ID" value="NZ_QLLK01000012.1"/>
</dbReference>
<sequence length="161" mass="18781">MRSVIITILILFLFPVQNFGQEIEEYAIPQDFKKLIIQNLILEIRPNEQFKKKYKGYFLVLSISDDKKISTAIIESDERFSMQEIDETISSKLNEKFQNLGIEFPSGCLYVFPVLVVTNSYFELEDNLEEGIMSVYPNIKFKDFDCIISDKVTIVKLTQRT</sequence>
<evidence type="ECO:0000313" key="2">
    <source>
        <dbReference type="Proteomes" id="UP000249610"/>
    </source>
</evidence>
<evidence type="ECO:0000313" key="1">
    <source>
        <dbReference type="EMBL" id="RAI85776.1"/>
    </source>
</evidence>
<dbReference type="EMBL" id="QLLK01000012">
    <property type="protein sequence ID" value="RAI85776.1"/>
    <property type="molecule type" value="Genomic_DNA"/>
</dbReference>
<dbReference type="AlphaFoldDB" id="A0A327P790"/>
<reference evidence="1 2" key="1">
    <citation type="submission" date="2018-06" db="EMBL/GenBank/DDBJ databases">
        <title>Genomic Encyclopedia of Archaeal and Bacterial Type Strains, Phase II (KMG-II): from individual species to whole genera.</title>
        <authorList>
            <person name="Goeker M."/>
        </authorList>
    </citation>
    <scope>NUCLEOTIDE SEQUENCE [LARGE SCALE GENOMIC DNA]</scope>
    <source>
        <strain evidence="1 2">DSM 23446</strain>
    </source>
</reference>
<proteinExistence type="predicted"/>
<dbReference type="Proteomes" id="UP000249610">
    <property type="component" value="Unassembled WGS sequence"/>
</dbReference>
<accession>A0A327P790</accession>
<comment type="caution">
    <text evidence="1">The sequence shown here is derived from an EMBL/GenBank/DDBJ whole genome shotgun (WGS) entry which is preliminary data.</text>
</comment>
<protein>
    <submittedName>
        <fullName evidence="1">Uncharacterized protein</fullName>
    </submittedName>
</protein>
<name>A0A327P790_9BACT</name>
<gene>
    <name evidence="1" type="ORF">LV83_03552</name>
</gene>
<organism evidence="1 2">
    <name type="scientific">Algoriphagus yeomjeoni</name>
    <dbReference type="NCBI Taxonomy" id="291403"/>
    <lineage>
        <taxon>Bacteria</taxon>
        <taxon>Pseudomonadati</taxon>
        <taxon>Bacteroidota</taxon>
        <taxon>Cytophagia</taxon>
        <taxon>Cytophagales</taxon>
        <taxon>Cyclobacteriaceae</taxon>
        <taxon>Algoriphagus</taxon>
    </lineage>
</organism>
<keyword evidence="2" id="KW-1185">Reference proteome</keyword>